<evidence type="ECO:0000256" key="11">
    <source>
        <dbReference type="ARBA" id="ARBA00030193"/>
    </source>
</evidence>
<dbReference type="InterPro" id="IPR045031">
    <property type="entry name" value="DHP_synth-like"/>
</dbReference>
<dbReference type="STRING" id="39495.SAMN02745111_01253"/>
<dbReference type="GO" id="GO:0004156">
    <property type="term" value="F:dihydropteroate synthase activity"/>
    <property type="evidence" value="ECO:0007669"/>
    <property type="project" value="UniProtKB-EC"/>
</dbReference>
<dbReference type="AlphaFoldDB" id="A0A1T4VMN7"/>
<dbReference type="GO" id="GO:0005829">
    <property type="term" value="C:cytosol"/>
    <property type="evidence" value="ECO:0007669"/>
    <property type="project" value="TreeGrafter"/>
</dbReference>
<evidence type="ECO:0000256" key="7">
    <source>
        <dbReference type="ARBA" id="ARBA00022679"/>
    </source>
</evidence>
<evidence type="ECO:0000313" key="16">
    <source>
        <dbReference type="Proteomes" id="UP000190814"/>
    </source>
</evidence>
<proteinExistence type="inferred from homology"/>
<name>A0A1T4VMN7_9FIRM</name>
<dbReference type="EMBL" id="FUXZ01000007">
    <property type="protein sequence ID" value="SKA66234.1"/>
    <property type="molecule type" value="Genomic_DNA"/>
</dbReference>
<dbReference type="InterPro" id="IPR006390">
    <property type="entry name" value="DHP_synth_dom"/>
</dbReference>
<accession>A0A1T4VMN7</accession>
<dbReference type="FunFam" id="3.20.20.20:FF:000006">
    <property type="entry name" value="Dihydropteroate synthase"/>
    <property type="match status" value="1"/>
</dbReference>
<comment type="similarity">
    <text evidence="4 13">Belongs to the DHPS family.</text>
</comment>
<dbReference type="PANTHER" id="PTHR20941">
    <property type="entry name" value="FOLATE SYNTHESIS PROTEINS"/>
    <property type="match status" value="1"/>
</dbReference>
<comment type="cofactor">
    <cofactor evidence="2 13">
        <name>Mg(2+)</name>
        <dbReference type="ChEBI" id="CHEBI:18420"/>
    </cofactor>
</comment>
<dbReference type="InterPro" id="IPR011005">
    <property type="entry name" value="Dihydropteroate_synth-like_sf"/>
</dbReference>
<reference evidence="15 16" key="1">
    <citation type="submission" date="2017-02" db="EMBL/GenBank/DDBJ databases">
        <authorList>
            <person name="Peterson S.W."/>
        </authorList>
    </citation>
    <scope>NUCLEOTIDE SEQUENCE [LARGE SCALE GENOMIC DNA]</scope>
    <source>
        <strain evidence="15 16">ATCC 35992</strain>
    </source>
</reference>
<dbReference type="Pfam" id="PF00809">
    <property type="entry name" value="Pterin_bind"/>
    <property type="match status" value="1"/>
</dbReference>
<keyword evidence="16" id="KW-1185">Reference proteome</keyword>
<organism evidence="15 16">
    <name type="scientific">Eubacterium uniforme</name>
    <dbReference type="NCBI Taxonomy" id="39495"/>
    <lineage>
        <taxon>Bacteria</taxon>
        <taxon>Bacillati</taxon>
        <taxon>Bacillota</taxon>
        <taxon>Clostridia</taxon>
        <taxon>Eubacteriales</taxon>
        <taxon>Eubacteriaceae</taxon>
        <taxon>Eubacterium</taxon>
    </lineage>
</organism>
<evidence type="ECO:0000256" key="10">
    <source>
        <dbReference type="ARBA" id="ARBA00022909"/>
    </source>
</evidence>
<dbReference type="GO" id="GO:0046872">
    <property type="term" value="F:metal ion binding"/>
    <property type="evidence" value="ECO:0007669"/>
    <property type="project" value="UniProtKB-KW"/>
</dbReference>
<dbReference type="PROSITE" id="PS00792">
    <property type="entry name" value="DHPS_1"/>
    <property type="match status" value="1"/>
</dbReference>
<dbReference type="SUPFAM" id="SSF51717">
    <property type="entry name" value="Dihydropteroate synthetase-like"/>
    <property type="match status" value="1"/>
</dbReference>
<dbReference type="PROSITE" id="PS00793">
    <property type="entry name" value="DHPS_2"/>
    <property type="match status" value="1"/>
</dbReference>
<evidence type="ECO:0000256" key="1">
    <source>
        <dbReference type="ARBA" id="ARBA00000012"/>
    </source>
</evidence>
<comment type="function">
    <text evidence="12 13">Catalyzes the condensation of para-aminobenzoate (pABA) with 6-hydroxymethyl-7,8-dihydropterin diphosphate (DHPt-PP) to form 7,8-dihydropteroate (H2Pte), the immediate precursor of folate derivatives.</text>
</comment>
<dbReference type="NCBIfam" id="TIGR01496">
    <property type="entry name" value="DHPS"/>
    <property type="match status" value="1"/>
</dbReference>
<dbReference type="GO" id="GO:0046656">
    <property type="term" value="P:folic acid biosynthetic process"/>
    <property type="evidence" value="ECO:0007669"/>
    <property type="project" value="UniProtKB-KW"/>
</dbReference>
<dbReference type="EC" id="2.5.1.15" evidence="5 13"/>
<protein>
    <recommendedName>
        <fullName evidence="6 13">Dihydropteroate synthase</fullName>
        <shortName evidence="13">DHPS</shortName>
        <ecNumber evidence="5 13">2.5.1.15</ecNumber>
    </recommendedName>
    <alternativeName>
        <fullName evidence="11 13">Dihydropteroate pyrophosphorylase</fullName>
    </alternativeName>
</protein>
<dbReference type="Proteomes" id="UP000190814">
    <property type="component" value="Unassembled WGS sequence"/>
</dbReference>
<evidence type="ECO:0000256" key="5">
    <source>
        <dbReference type="ARBA" id="ARBA00012458"/>
    </source>
</evidence>
<evidence type="ECO:0000313" key="15">
    <source>
        <dbReference type="EMBL" id="SKA66234.1"/>
    </source>
</evidence>
<sequence length="268" mass="29613">MIIGNKEFDFEKNAYIMGILNMTPDSFSDGGKYNNLDDALFRVEGMIEDGATIIDIGGESTRPGYTRISDEEEIDRIIPIIESVKKCFDTVISVDTYKLKVAKAALDSGCDMINDIWGLKGDESMANIVASFKVPVCIMHNRENASYNDYMIDVLNDLKESVDIALKSGIDSKNIILDPGVGFAKDFEQNLQVINNVDKIVNLGYPVLLGTSRKSVIAKALDLPVDERVEGTIATTVLGYAKGCRIFRVHDVKENIRALRMSEAIINS</sequence>
<gene>
    <name evidence="15" type="ORF">SAMN02745111_01253</name>
</gene>
<dbReference type="PANTHER" id="PTHR20941:SF1">
    <property type="entry name" value="FOLIC ACID SYNTHESIS PROTEIN FOL1"/>
    <property type="match status" value="1"/>
</dbReference>
<evidence type="ECO:0000256" key="9">
    <source>
        <dbReference type="ARBA" id="ARBA00022842"/>
    </source>
</evidence>
<comment type="pathway">
    <text evidence="3 13">Cofactor biosynthesis; tetrahydrofolate biosynthesis; 7,8-dihydrofolate from 2-amino-4-hydroxy-6-hydroxymethyl-7,8-dihydropteridine diphosphate and 4-aminobenzoate: step 1/2.</text>
</comment>
<dbReference type="Gene3D" id="3.20.20.20">
    <property type="entry name" value="Dihydropteroate synthase-like"/>
    <property type="match status" value="1"/>
</dbReference>
<dbReference type="CDD" id="cd00739">
    <property type="entry name" value="DHPS"/>
    <property type="match status" value="1"/>
</dbReference>
<evidence type="ECO:0000256" key="2">
    <source>
        <dbReference type="ARBA" id="ARBA00001946"/>
    </source>
</evidence>
<feature type="domain" description="Pterin-binding" evidence="14">
    <location>
        <begin position="14"/>
        <end position="260"/>
    </location>
</feature>
<comment type="catalytic activity">
    <reaction evidence="1">
        <text>(7,8-dihydropterin-6-yl)methyl diphosphate + 4-aminobenzoate = 7,8-dihydropteroate + diphosphate</text>
        <dbReference type="Rhea" id="RHEA:19949"/>
        <dbReference type="ChEBI" id="CHEBI:17836"/>
        <dbReference type="ChEBI" id="CHEBI:17839"/>
        <dbReference type="ChEBI" id="CHEBI:33019"/>
        <dbReference type="ChEBI" id="CHEBI:72950"/>
        <dbReference type="EC" id="2.5.1.15"/>
    </reaction>
</comment>
<dbReference type="GO" id="GO:0046654">
    <property type="term" value="P:tetrahydrofolate biosynthetic process"/>
    <property type="evidence" value="ECO:0007669"/>
    <property type="project" value="UniProtKB-UniPathway"/>
</dbReference>
<dbReference type="OrthoDB" id="9811744at2"/>
<dbReference type="PROSITE" id="PS50972">
    <property type="entry name" value="PTERIN_BINDING"/>
    <property type="match status" value="1"/>
</dbReference>
<evidence type="ECO:0000256" key="6">
    <source>
        <dbReference type="ARBA" id="ARBA00016919"/>
    </source>
</evidence>
<dbReference type="InterPro" id="IPR000489">
    <property type="entry name" value="Pterin-binding_dom"/>
</dbReference>
<evidence type="ECO:0000256" key="3">
    <source>
        <dbReference type="ARBA" id="ARBA00004763"/>
    </source>
</evidence>
<evidence type="ECO:0000256" key="8">
    <source>
        <dbReference type="ARBA" id="ARBA00022723"/>
    </source>
</evidence>
<dbReference type="RefSeq" id="WP_078766119.1">
    <property type="nucleotide sequence ID" value="NZ_FUXZ01000007.1"/>
</dbReference>
<evidence type="ECO:0000256" key="4">
    <source>
        <dbReference type="ARBA" id="ARBA00009503"/>
    </source>
</evidence>
<dbReference type="UniPathway" id="UPA00077">
    <property type="reaction ID" value="UER00156"/>
</dbReference>
<evidence type="ECO:0000256" key="12">
    <source>
        <dbReference type="ARBA" id="ARBA00053449"/>
    </source>
</evidence>
<keyword evidence="7 13" id="KW-0808">Transferase</keyword>
<keyword evidence="10 13" id="KW-0289">Folate biosynthesis</keyword>
<evidence type="ECO:0000256" key="13">
    <source>
        <dbReference type="RuleBase" id="RU361205"/>
    </source>
</evidence>
<keyword evidence="8 13" id="KW-0479">Metal-binding</keyword>
<keyword evidence="9 13" id="KW-0460">Magnesium</keyword>
<evidence type="ECO:0000259" key="14">
    <source>
        <dbReference type="PROSITE" id="PS50972"/>
    </source>
</evidence>